<keyword evidence="4" id="KW-1185">Reference proteome</keyword>
<dbReference type="InterPro" id="IPR007863">
    <property type="entry name" value="Peptidase_M16_C"/>
</dbReference>
<dbReference type="PANTHER" id="PTHR11851:SF134">
    <property type="entry name" value="ZINC-DEPENDENT PROTEASE"/>
    <property type="match status" value="1"/>
</dbReference>
<accession>A0A447Z7J5</accession>
<dbReference type="EMBL" id="LR134266">
    <property type="protein sequence ID" value="VED68119.1"/>
    <property type="molecule type" value="Genomic_DNA"/>
</dbReference>
<evidence type="ECO:0000259" key="1">
    <source>
        <dbReference type="Pfam" id="PF00675"/>
    </source>
</evidence>
<organism evidence="3 4">
    <name type="scientific">Streptococcus viridans</name>
    <dbReference type="NCBI Taxonomy" id="78535"/>
    <lineage>
        <taxon>Bacteria</taxon>
        <taxon>Bacillati</taxon>
        <taxon>Bacillota</taxon>
        <taxon>Bacilli</taxon>
        <taxon>Lactobacillales</taxon>
        <taxon>Streptococcaceae</taxon>
        <taxon>Streptococcus</taxon>
    </lineage>
</organism>
<dbReference type="RefSeq" id="WP_126405010.1">
    <property type="nucleotide sequence ID" value="NZ_LR134266.1"/>
</dbReference>
<dbReference type="GO" id="GO:0046872">
    <property type="term" value="F:metal ion binding"/>
    <property type="evidence" value="ECO:0007669"/>
    <property type="project" value="InterPro"/>
</dbReference>
<sequence length="428" mass="48857">MIKKDLEKIDYPAVGECVYQTSLQNGLKLYLIPKADFNESYAIISTKFGSIDTRFTVDGVEGIKEFPAGIAHFLEHKLFEDQDGQDYLQHFVKLGAESNAFTSFTQTSYLFSTTSNVNENLRLLLEMTQSLHLSKDSLKKEQLIIQQEIEMYQDSPDYQLFFRALANLYPDTPLAQDIAGTVSSLSQIDEKSLQDNFDYFYQPSNMQLVVVGNFDLDSLVNLVSEFEMKTSSKPLPHISPVDLNPVVQNETSRMEVASPKLAIGIRGRNQIPPLYQYRYKIILKLLFAMMFGWTSKRFQSLYEVGKLDNSLTLEIEVESSFHFVMLTMDTSEPVSISHQFRTAIKNFEKDPDVTQEHLDTIKSEMFGDFLHGLNSLDYIATQFNPIETGENLFDLPKILQSISLQDVVKVGRDFVNACDMTDFIIFPK</sequence>
<dbReference type="Pfam" id="PF05193">
    <property type="entry name" value="Peptidase_M16_C"/>
    <property type="match status" value="1"/>
</dbReference>
<feature type="domain" description="Peptidase M16 C-terminal" evidence="2">
    <location>
        <begin position="188"/>
        <end position="364"/>
    </location>
</feature>
<reference evidence="3 4" key="1">
    <citation type="submission" date="2018-12" db="EMBL/GenBank/DDBJ databases">
        <authorList>
            <consortium name="Pathogen Informatics"/>
        </authorList>
    </citation>
    <scope>NUCLEOTIDE SEQUENCE [LARGE SCALE GENOMIC DNA]</scope>
    <source>
        <strain evidence="3 4">NCTC3166</strain>
    </source>
</reference>
<protein>
    <submittedName>
        <fullName evidence="3">Zinc-dependent peptidase</fullName>
    </submittedName>
</protein>
<dbReference type="AlphaFoldDB" id="A0A447Z7J5"/>
<name>A0A447Z7J5_9STRE</name>
<evidence type="ECO:0000313" key="4">
    <source>
        <dbReference type="Proteomes" id="UP000270025"/>
    </source>
</evidence>
<gene>
    <name evidence="3" type="ORF">NCTC3166_01958</name>
</gene>
<dbReference type="PANTHER" id="PTHR11851">
    <property type="entry name" value="METALLOPROTEASE"/>
    <property type="match status" value="1"/>
</dbReference>
<dbReference type="InterPro" id="IPR011765">
    <property type="entry name" value="Pept_M16_N"/>
</dbReference>
<dbReference type="Gene3D" id="3.30.830.10">
    <property type="entry name" value="Metalloenzyme, LuxS/M16 peptidase-like"/>
    <property type="match status" value="2"/>
</dbReference>
<dbReference type="Pfam" id="PF00675">
    <property type="entry name" value="Peptidase_M16"/>
    <property type="match status" value="1"/>
</dbReference>
<evidence type="ECO:0000313" key="3">
    <source>
        <dbReference type="EMBL" id="VED68119.1"/>
    </source>
</evidence>
<dbReference type="InterPro" id="IPR050361">
    <property type="entry name" value="MPP/UQCRC_Complex"/>
</dbReference>
<dbReference type="SUPFAM" id="SSF63411">
    <property type="entry name" value="LuxS/MPP-like metallohydrolase"/>
    <property type="match status" value="2"/>
</dbReference>
<dbReference type="InterPro" id="IPR011249">
    <property type="entry name" value="Metalloenz_LuxS/M16"/>
</dbReference>
<proteinExistence type="predicted"/>
<dbReference type="NCBIfam" id="NF047421">
    <property type="entry name" value="YfmH_fam"/>
    <property type="match status" value="1"/>
</dbReference>
<dbReference type="Proteomes" id="UP000270025">
    <property type="component" value="Chromosome"/>
</dbReference>
<feature type="domain" description="Peptidase M16 N-terminal" evidence="1">
    <location>
        <begin position="68"/>
        <end position="181"/>
    </location>
</feature>
<evidence type="ECO:0000259" key="2">
    <source>
        <dbReference type="Pfam" id="PF05193"/>
    </source>
</evidence>
<dbReference type="KEGG" id="svf:NCTC3166_01958"/>